<dbReference type="Proteomes" id="UP000092695">
    <property type="component" value="Chromosome"/>
</dbReference>
<dbReference type="PANTHER" id="PTHR42781">
    <property type="entry name" value="SPERMIDINE/PUTRESCINE IMPORT ATP-BINDING PROTEIN POTA"/>
    <property type="match status" value="1"/>
</dbReference>
<keyword evidence="8" id="KW-0408">Iron</keyword>
<dbReference type="GO" id="GO:0043190">
    <property type="term" value="C:ATP-binding cassette (ABC) transporter complex"/>
    <property type="evidence" value="ECO:0007669"/>
    <property type="project" value="InterPro"/>
</dbReference>
<evidence type="ECO:0000256" key="9">
    <source>
        <dbReference type="ARBA" id="ARBA00023065"/>
    </source>
</evidence>
<evidence type="ECO:0000256" key="3">
    <source>
        <dbReference type="ARBA" id="ARBA00022496"/>
    </source>
</evidence>
<dbReference type="InterPro" id="IPR050093">
    <property type="entry name" value="ABC_SmlMolc_Importer"/>
</dbReference>
<proteinExistence type="predicted"/>
<evidence type="ECO:0000256" key="6">
    <source>
        <dbReference type="ARBA" id="ARBA00022840"/>
    </source>
</evidence>
<keyword evidence="5" id="KW-0547">Nucleotide-binding</keyword>
<keyword evidence="7" id="KW-1278">Translocase</keyword>
<evidence type="ECO:0000313" key="13">
    <source>
        <dbReference type="Proteomes" id="UP000092695"/>
    </source>
</evidence>
<dbReference type="SUPFAM" id="SSF52540">
    <property type="entry name" value="P-loop containing nucleoside triphosphate hydrolases"/>
    <property type="match status" value="1"/>
</dbReference>
<dbReference type="SUPFAM" id="SSF50331">
    <property type="entry name" value="MOP-like"/>
    <property type="match status" value="1"/>
</dbReference>
<dbReference type="SMART" id="SM00382">
    <property type="entry name" value="AAA"/>
    <property type="match status" value="1"/>
</dbReference>
<organism evidence="12 13">
    <name type="scientific">Woeseia oceani</name>
    <dbReference type="NCBI Taxonomy" id="1548547"/>
    <lineage>
        <taxon>Bacteria</taxon>
        <taxon>Pseudomonadati</taxon>
        <taxon>Pseudomonadota</taxon>
        <taxon>Gammaproteobacteria</taxon>
        <taxon>Woeseiales</taxon>
        <taxon>Woeseiaceae</taxon>
        <taxon>Woeseia</taxon>
    </lineage>
</organism>
<dbReference type="PROSITE" id="PS00211">
    <property type="entry name" value="ABC_TRANSPORTER_1"/>
    <property type="match status" value="1"/>
</dbReference>
<keyword evidence="3" id="KW-0410">Iron transport</keyword>
<dbReference type="GO" id="GO:0015408">
    <property type="term" value="F:ABC-type ferric iron transporter activity"/>
    <property type="evidence" value="ECO:0007669"/>
    <property type="project" value="InterPro"/>
</dbReference>
<dbReference type="Gene3D" id="3.40.50.300">
    <property type="entry name" value="P-loop containing nucleotide triphosphate hydrolases"/>
    <property type="match status" value="1"/>
</dbReference>
<evidence type="ECO:0000256" key="1">
    <source>
        <dbReference type="ARBA" id="ARBA00022448"/>
    </source>
</evidence>
<keyword evidence="9" id="KW-0406">Ion transport</keyword>
<dbReference type="GO" id="GO:0016887">
    <property type="term" value="F:ATP hydrolysis activity"/>
    <property type="evidence" value="ECO:0007669"/>
    <property type="project" value="InterPro"/>
</dbReference>
<dbReference type="InterPro" id="IPR017871">
    <property type="entry name" value="ABC_transporter-like_CS"/>
</dbReference>
<dbReference type="PANTHER" id="PTHR42781:SF5">
    <property type="entry name" value="PUTRESCINE TRANSPORT ATP-BINDING PROTEIN POTG"/>
    <property type="match status" value="1"/>
</dbReference>
<dbReference type="STRING" id="1548547.BA177_03380"/>
<name>A0A193LDC3_9GAMM</name>
<dbReference type="InterPro" id="IPR013611">
    <property type="entry name" value="Transp-assoc_OB_typ2"/>
</dbReference>
<evidence type="ECO:0000313" key="12">
    <source>
        <dbReference type="EMBL" id="ANO50384.1"/>
    </source>
</evidence>
<keyword evidence="1" id="KW-0813">Transport</keyword>
<evidence type="ECO:0000256" key="7">
    <source>
        <dbReference type="ARBA" id="ARBA00022967"/>
    </source>
</evidence>
<evidence type="ECO:0000256" key="2">
    <source>
        <dbReference type="ARBA" id="ARBA00022475"/>
    </source>
</evidence>
<evidence type="ECO:0000259" key="11">
    <source>
        <dbReference type="PROSITE" id="PS50893"/>
    </source>
</evidence>
<sequence length="345" mass="38139">MLEINAISHRYTEEPVLDEVSLSLEGGRIGCILGPSGCGKTTLLRCIAGFEQISAGEIRAGATLLSSNSMHMSAEERRIGMVFQDYALLPHLTAQQNVSFALHRQPKRDARLLAMKFLKLVGLAEFAARYPHELSGGQQQRVALARALAPEPRLLLMDEPFSNLDASLRQDLGQEIRQLLTQLGTTALVAMHDHHDAFALADDVGVLRGGRMLQWDSAYRLYHRPADRFIADFVGKGVWLEGRVRGENLVETELGTMSGRMEEPLTEGTSVDVLLRPDDVVHDDDSLMKAEVISKQFKGSEFLYELKTVSGATLLSSVPSHHNHPVGEAIGIRLETDHIVVFARR</sequence>
<keyword evidence="13" id="KW-1185">Reference proteome</keyword>
<keyword evidence="4" id="KW-0997">Cell inner membrane</keyword>
<accession>A0A193LDC3</accession>
<dbReference type="InterPro" id="IPR003439">
    <property type="entry name" value="ABC_transporter-like_ATP-bd"/>
</dbReference>
<dbReference type="Pfam" id="PF00005">
    <property type="entry name" value="ABC_tran"/>
    <property type="match status" value="1"/>
</dbReference>
<dbReference type="InterPro" id="IPR008995">
    <property type="entry name" value="Mo/tungstate-bd_C_term_dom"/>
</dbReference>
<feature type="domain" description="ABC transporter" evidence="11">
    <location>
        <begin position="2"/>
        <end position="234"/>
    </location>
</feature>
<dbReference type="RefSeq" id="WP_068612844.1">
    <property type="nucleotide sequence ID" value="NZ_CP016268.1"/>
</dbReference>
<dbReference type="PROSITE" id="PS50893">
    <property type="entry name" value="ABC_TRANSPORTER_2"/>
    <property type="match status" value="1"/>
</dbReference>
<dbReference type="KEGG" id="woc:BA177_03380"/>
<evidence type="ECO:0000256" key="8">
    <source>
        <dbReference type="ARBA" id="ARBA00023004"/>
    </source>
</evidence>
<dbReference type="FunFam" id="3.40.50.300:FF:000425">
    <property type="entry name" value="Probable ABC transporter, ATP-binding subunit"/>
    <property type="match status" value="1"/>
</dbReference>
<keyword evidence="10" id="KW-0472">Membrane</keyword>
<protein>
    <submittedName>
        <fullName evidence="12">ABC transporter ATP-binding protein</fullName>
    </submittedName>
</protein>
<gene>
    <name evidence="12" type="ORF">BA177_03380</name>
</gene>
<dbReference type="AlphaFoldDB" id="A0A193LDC3"/>
<dbReference type="InterPro" id="IPR003593">
    <property type="entry name" value="AAA+_ATPase"/>
</dbReference>
<keyword evidence="2" id="KW-1003">Cell membrane</keyword>
<evidence type="ECO:0000256" key="10">
    <source>
        <dbReference type="ARBA" id="ARBA00023136"/>
    </source>
</evidence>
<dbReference type="InterPro" id="IPR015853">
    <property type="entry name" value="ABC_transpr_FbpC"/>
</dbReference>
<dbReference type="GO" id="GO:0015697">
    <property type="term" value="P:quaternary ammonium group transport"/>
    <property type="evidence" value="ECO:0007669"/>
    <property type="project" value="UniProtKB-ARBA"/>
</dbReference>
<evidence type="ECO:0000256" key="5">
    <source>
        <dbReference type="ARBA" id="ARBA00022741"/>
    </source>
</evidence>
<keyword evidence="6 12" id="KW-0067">ATP-binding</keyword>
<dbReference type="Pfam" id="PF08402">
    <property type="entry name" value="TOBE_2"/>
    <property type="match status" value="1"/>
</dbReference>
<dbReference type="InterPro" id="IPR027417">
    <property type="entry name" value="P-loop_NTPase"/>
</dbReference>
<evidence type="ECO:0000256" key="4">
    <source>
        <dbReference type="ARBA" id="ARBA00022519"/>
    </source>
</evidence>
<dbReference type="EMBL" id="CP016268">
    <property type="protein sequence ID" value="ANO50384.1"/>
    <property type="molecule type" value="Genomic_DNA"/>
</dbReference>
<reference evidence="12 13" key="1">
    <citation type="submission" date="2016-06" db="EMBL/GenBank/DDBJ databases">
        <title>Complete genome sequence of a deep-branching marine Gamma Proteobacterium Woeseia oceani type strain XK5.</title>
        <authorList>
            <person name="Mu D."/>
            <person name="Du Z."/>
        </authorList>
    </citation>
    <scope>NUCLEOTIDE SEQUENCE [LARGE SCALE GENOMIC DNA]</scope>
    <source>
        <strain evidence="12 13">XK5</strain>
    </source>
</reference>
<dbReference type="OrthoDB" id="9802264at2"/>
<dbReference type="GO" id="GO:0005524">
    <property type="term" value="F:ATP binding"/>
    <property type="evidence" value="ECO:0007669"/>
    <property type="project" value="UniProtKB-KW"/>
</dbReference>
<dbReference type="CDD" id="cd03259">
    <property type="entry name" value="ABC_Carb_Solutes_like"/>
    <property type="match status" value="1"/>
</dbReference>